<evidence type="ECO:0000256" key="4">
    <source>
        <dbReference type="ARBA" id="ARBA00022909"/>
    </source>
</evidence>
<dbReference type="Pfam" id="PF02152">
    <property type="entry name" value="FolB"/>
    <property type="match status" value="1"/>
</dbReference>
<evidence type="ECO:0000256" key="3">
    <source>
        <dbReference type="ARBA" id="ARBA00005708"/>
    </source>
</evidence>
<dbReference type="InterPro" id="IPR006156">
    <property type="entry name" value="Dihydroneopterin_aldolase"/>
</dbReference>
<dbReference type="InterPro" id="IPR043133">
    <property type="entry name" value="GTP-CH-I_C/QueF"/>
</dbReference>
<protein>
    <recommendedName>
        <fullName evidence="6">7,8-dihydroneopterin aldolase</fullName>
        <ecNumber evidence="6">4.1.2.25</ecNumber>
    </recommendedName>
</protein>
<evidence type="ECO:0000256" key="1">
    <source>
        <dbReference type="ARBA" id="ARBA00001353"/>
    </source>
</evidence>
<dbReference type="SUPFAM" id="SSF55620">
    <property type="entry name" value="Tetrahydrobiopterin biosynthesis enzymes-like"/>
    <property type="match status" value="1"/>
</dbReference>
<dbReference type="NCBIfam" id="TIGR00526">
    <property type="entry name" value="folB_dom"/>
    <property type="match status" value="1"/>
</dbReference>
<gene>
    <name evidence="8" type="ORF">SAMN05444392_107119</name>
</gene>
<dbReference type="Proteomes" id="UP000184476">
    <property type="component" value="Unassembled WGS sequence"/>
</dbReference>
<dbReference type="InterPro" id="IPR006157">
    <property type="entry name" value="FolB_dom"/>
</dbReference>
<dbReference type="EC" id="4.1.2.25" evidence="6"/>
<evidence type="ECO:0000313" key="9">
    <source>
        <dbReference type="Proteomes" id="UP000184476"/>
    </source>
</evidence>
<dbReference type="AlphaFoldDB" id="A0A1M4YTQ0"/>
<dbReference type="PANTHER" id="PTHR42844">
    <property type="entry name" value="DIHYDRONEOPTERIN ALDOLASE 1-RELATED"/>
    <property type="match status" value="1"/>
</dbReference>
<dbReference type="EMBL" id="FQVL01000007">
    <property type="protein sequence ID" value="SHF08716.1"/>
    <property type="molecule type" value="Genomic_DNA"/>
</dbReference>
<dbReference type="GO" id="GO:0046654">
    <property type="term" value="P:tetrahydrofolate biosynthetic process"/>
    <property type="evidence" value="ECO:0007669"/>
    <property type="project" value="UniProtKB-UniRule"/>
</dbReference>
<dbReference type="SMART" id="SM00905">
    <property type="entry name" value="FolB"/>
    <property type="match status" value="1"/>
</dbReference>
<keyword evidence="9" id="KW-1185">Reference proteome</keyword>
<feature type="domain" description="Dihydroneopterin aldolase/epimerase" evidence="7">
    <location>
        <begin position="19"/>
        <end position="131"/>
    </location>
</feature>
<dbReference type="GO" id="GO:0004150">
    <property type="term" value="F:dihydroneopterin aldolase activity"/>
    <property type="evidence" value="ECO:0007669"/>
    <property type="project" value="UniProtKB-UniRule"/>
</dbReference>
<comment type="pathway">
    <text evidence="2 6">Cofactor biosynthesis; tetrahydrofolate biosynthesis; 2-amino-4-hydroxy-6-hydroxymethyl-7,8-dihydropteridine diphosphate from 7,8-dihydroneopterin triphosphate: step 3/4.</text>
</comment>
<organism evidence="8 9">
    <name type="scientific">Seinonella peptonophila</name>
    <dbReference type="NCBI Taxonomy" id="112248"/>
    <lineage>
        <taxon>Bacteria</taxon>
        <taxon>Bacillati</taxon>
        <taxon>Bacillota</taxon>
        <taxon>Bacilli</taxon>
        <taxon>Bacillales</taxon>
        <taxon>Thermoactinomycetaceae</taxon>
        <taxon>Seinonella</taxon>
    </lineage>
</organism>
<comment type="function">
    <text evidence="6">Catalyzes the conversion of 7,8-dihydroneopterin to 6-hydroxymethyl-7,8-dihydropterin.</text>
</comment>
<keyword evidence="4 6" id="KW-0289">Folate biosynthesis</keyword>
<keyword evidence="5 6" id="KW-0456">Lyase</keyword>
<dbReference type="STRING" id="112248.SAMN05444392_107119"/>
<dbReference type="FunFam" id="3.30.1130.10:FF:000003">
    <property type="entry name" value="7,8-dihydroneopterin aldolase"/>
    <property type="match status" value="1"/>
</dbReference>
<dbReference type="GO" id="GO:0005737">
    <property type="term" value="C:cytoplasm"/>
    <property type="evidence" value="ECO:0007669"/>
    <property type="project" value="TreeGrafter"/>
</dbReference>
<accession>A0A1M4YTQ0</accession>
<name>A0A1M4YTQ0_9BACL</name>
<dbReference type="GO" id="GO:0046656">
    <property type="term" value="P:folic acid biosynthetic process"/>
    <property type="evidence" value="ECO:0007669"/>
    <property type="project" value="UniProtKB-UniRule"/>
</dbReference>
<comment type="similarity">
    <text evidence="3 6">Belongs to the DHNA family.</text>
</comment>
<evidence type="ECO:0000256" key="5">
    <source>
        <dbReference type="ARBA" id="ARBA00023239"/>
    </source>
</evidence>
<evidence type="ECO:0000313" key="8">
    <source>
        <dbReference type="EMBL" id="SHF08716.1"/>
    </source>
</evidence>
<dbReference type="CDD" id="cd00534">
    <property type="entry name" value="DHNA_DHNTPE"/>
    <property type="match status" value="1"/>
</dbReference>
<proteinExistence type="inferred from homology"/>
<dbReference type="Gene3D" id="3.30.1130.10">
    <property type="match status" value="1"/>
</dbReference>
<evidence type="ECO:0000259" key="7">
    <source>
        <dbReference type="SMART" id="SM00905"/>
    </source>
</evidence>
<evidence type="ECO:0000256" key="2">
    <source>
        <dbReference type="ARBA" id="ARBA00005013"/>
    </source>
</evidence>
<dbReference type="PANTHER" id="PTHR42844:SF1">
    <property type="entry name" value="DIHYDRONEOPTERIN ALDOLASE 1-RELATED"/>
    <property type="match status" value="1"/>
</dbReference>
<dbReference type="UniPathway" id="UPA00077">
    <property type="reaction ID" value="UER00154"/>
</dbReference>
<dbReference type="NCBIfam" id="TIGR00525">
    <property type="entry name" value="folB"/>
    <property type="match status" value="1"/>
</dbReference>
<comment type="catalytic activity">
    <reaction evidence="1 6">
        <text>7,8-dihydroneopterin = 6-hydroxymethyl-7,8-dihydropterin + glycolaldehyde</text>
        <dbReference type="Rhea" id="RHEA:10540"/>
        <dbReference type="ChEBI" id="CHEBI:17001"/>
        <dbReference type="ChEBI" id="CHEBI:17071"/>
        <dbReference type="ChEBI" id="CHEBI:44841"/>
        <dbReference type="EC" id="4.1.2.25"/>
    </reaction>
</comment>
<reference evidence="8 9" key="1">
    <citation type="submission" date="2016-11" db="EMBL/GenBank/DDBJ databases">
        <authorList>
            <person name="Jaros S."/>
            <person name="Januszkiewicz K."/>
            <person name="Wedrychowicz H."/>
        </authorList>
    </citation>
    <scope>NUCLEOTIDE SEQUENCE [LARGE SCALE GENOMIC DNA]</scope>
    <source>
        <strain evidence="8 9">DSM 44666</strain>
    </source>
</reference>
<sequence length="136" mass="15456">MIGVKRLTVSVDYSMMDHIQLKRMAFYGYHGALEEENRLGQRFFVDLDLYLSLEKAGQTDDLEATVNYADVYQQVQQVVEGHQVKLIERVAEKVAARCLSLYPIKAIRVKVEKPNPPIPGHYEAVSVVIFRSRAGS</sequence>
<evidence type="ECO:0000256" key="6">
    <source>
        <dbReference type="RuleBase" id="RU362079"/>
    </source>
</evidence>